<proteinExistence type="predicted"/>
<evidence type="ECO:0000313" key="6">
    <source>
        <dbReference type="EMBL" id="CBG67390.1"/>
    </source>
</evidence>
<dbReference type="InterPro" id="IPR050237">
    <property type="entry name" value="ATP-dep_AMP-bd_enzyme"/>
</dbReference>
<dbReference type="PANTHER" id="PTHR43767:SF1">
    <property type="entry name" value="NONRIBOSOMAL PEPTIDE SYNTHASE PES1 (EUROFUNG)-RELATED"/>
    <property type="match status" value="1"/>
</dbReference>
<dbReference type="FunFam" id="2.30.38.10:FF:000003">
    <property type="entry name" value="Vibriobactin-specific 2,3-dihydroxybenzoate-AMP ligase"/>
    <property type="match status" value="1"/>
</dbReference>
<accession>C9ZD06</accession>
<dbReference type="KEGG" id="scb:SCAB_1671"/>
<keyword evidence="1" id="KW-0436">Ligase</keyword>
<keyword evidence="2" id="KW-0547">Nucleotide-binding</keyword>
<dbReference type="InterPro" id="IPR045851">
    <property type="entry name" value="AMP-bd_C_sf"/>
</dbReference>
<evidence type="ECO:0000313" key="7">
    <source>
        <dbReference type="Proteomes" id="UP000001444"/>
    </source>
</evidence>
<keyword evidence="3" id="KW-0067">ATP-binding</keyword>
<dbReference type="GO" id="GO:0005524">
    <property type="term" value="F:ATP binding"/>
    <property type="evidence" value="ECO:0007669"/>
    <property type="project" value="UniProtKB-KW"/>
</dbReference>
<evidence type="ECO:0000256" key="2">
    <source>
        <dbReference type="ARBA" id="ARBA00022741"/>
    </source>
</evidence>
<dbReference type="InterPro" id="IPR000873">
    <property type="entry name" value="AMP-dep_synth/lig_dom"/>
</dbReference>
<feature type="domain" description="AMP-binding enzyme C-terminal" evidence="5">
    <location>
        <begin position="438"/>
        <end position="515"/>
    </location>
</feature>
<dbReference type="PANTHER" id="PTHR43767">
    <property type="entry name" value="LONG-CHAIN-FATTY-ACID--COA LIGASE"/>
    <property type="match status" value="1"/>
</dbReference>
<reference evidence="6 7" key="1">
    <citation type="journal article" date="2010" name="Mol. Plant Microbe Interact.">
        <title>Streptomyces scabies 87-22 contains a coronafacic acid-like biosynthetic cluster that contributes to plant-microbe interactions.</title>
        <authorList>
            <person name="Bignell D.R."/>
            <person name="Seipke R.F."/>
            <person name="Huguet-Tapia J.C."/>
            <person name="Chambers A.H."/>
            <person name="Parry R.J."/>
            <person name="Loria R."/>
        </authorList>
    </citation>
    <scope>NUCLEOTIDE SEQUENCE [LARGE SCALE GENOMIC DNA]</scope>
    <source>
        <strain evidence="6 7">87.22</strain>
    </source>
</reference>
<dbReference type="Gene3D" id="3.40.50.980">
    <property type="match status" value="2"/>
</dbReference>
<name>C9ZD06_STRSW</name>
<evidence type="ECO:0000256" key="3">
    <source>
        <dbReference type="ARBA" id="ARBA00022840"/>
    </source>
</evidence>
<dbReference type="Gene3D" id="2.30.38.10">
    <property type="entry name" value="Luciferase, Domain 3"/>
    <property type="match status" value="1"/>
</dbReference>
<feature type="domain" description="AMP-dependent synthetase/ligase" evidence="4">
    <location>
        <begin position="31"/>
        <end position="387"/>
    </location>
</feature>
<dbReference type="InterPro" id="IPR020845">
    <property type="entry name" value="AMP-binding_CS"/>
</dbReference>
<evidence type="ECO:0000256" key="1">
    <source>
        <dbReference type="ARBA" id="ARBA00022598"/>
    </source>
</evidence>
<dbReference type="Pfam" id="PF00501">
    <property type="entry name" value="AMP-binding"/>
    <property type="match status" value="1"/>
</dbReference>
<dbReference type="GO" id="GO:0016878">
    <property type="term" value="F:acid-thiol ligase activity"/>
    <property type="evidence" value="ECO:0007669"/>
    <property type="project" value="UniProtKB-ARBA"/>
</dbReference>
<dbReference type="AlphaFoldDB" id="C9ZD06"/>
<dbReference type="Pfam" id="PF13193">
    <property type="entry name" value="AMP-binding_C"/>
    <property type="match status" value="1"/>
</dbReference>
<sequence>MPWPEPCADDYRARGYWNDEILGSLPMSAPGARDRPAVVTATRTLTYGEMDRAADRLAAGLRGLGLGSGDRVVVQLPNDVELLVLCIALFRLGALPVFAYPAHRAAEIVHLVNSAEAVMYVCADEALDCDYRIIAKDVLAGAVTLRHVLVAGDPGPFAALAEVDGDPVDLPVPDAREVAFFLLSGGTSGPPKLVPRTHADYAYQLRQSSRLCGFRRDTRYLCALPMGHNFALGCPGVLGTLRMGGTVVPAMAPTPELCFPLIESAGVTVTSLSPPLVSLWLDAAERTAHHLGSLELLQVGEARLSPGTARRVSGGFGCVLQQVYGMAEGLLNYTRLDDPENVVLHTQGRPLAPADETRVIREDGQEAGPAEEGELLTRGPYTVRGYYRAEESDRAQFTGDGFFRTGDVVRRTAAGYFEVVGRTNDVVNRGGEKVPAREVEQYLLGDPRIALAAVIGVPHAELGEQTCVCVVPREAEHPPTLSEVRDGLRDRGIAPYKLPDRLVVLDRMPLTAVGKIDKSALRARLKH</sequence>
<dbReference type="Gene3D" id="3.30.300.30">
    <property type="match status" value="1"/>
</dbReference>
<evidence type="ECO:0000259" key="4">
    <source>
        <dbReference type="Pfam" id="PF00501"/>
    </source>
</evidence>
<dbReference type="SUPFAM" id="SSF56801">
    <property type="entry name" value="Acetyl-CoA synthetase-like"/>
    <property type="match status" value="1"/>
</dbReference>
<dbReference type="HOGENOM" id="CLU_000022_59_7_11"/>
<dbReference type="EMBL" id="FN554889">
    <property type="protein sequence ID" value="CBG67390.1"/>
    <property type="molecule type" value="Genomic_DNA"/>
</dbReference>
<dbReference type="Proteomes" id="UP000001444">
    <property type="component" value="Chromosome"/>
</dbReference>
<organism evidence="6 7">
    <name type="scientific">Streptomyces scabiei (strain 87.22)</name>
    <dbReference type="NCBI Taxonomy" id="680198"/>
    <lineage>
        <taxon>Bacteria</taxon>
        <taxon>Bacillati</taxon>
        <taxon>Actinomycetota</taxon>
        <taxon>Actinomycetes</taxon>
        <taxon>Kitasatosporales</taxon>
        <taxon>Streptomycetaceae</taxon>
        <taxon>Streptomyces</taxon>
    </lineage>
</organism>
<gene>
    <name evidence="6" type="ordered locus">SCAB_1671</name>
</gene>
<keyword evidence="7" id="KW-1185">Reference proteome</keyword>
<evidence type="ECO:0000259" key="5">
    <source>
        <dbReference type="Pfam" id="PF13193"/>
    </source>
</evidence>
<dbReference type="STRING" id="680198.SCAB_1671"/>
<dbReference type="InterPro" id="IPR025110">
    <property type="entry name" value="AMP-bd_C"/>
</dbReference>
<dbReference type="PROSITE" id="PS00455">
    <property type="entry name" value="AMP_BINDING"/>
    <property type="match status" value="1"/>
</dbReference>
<dbReference type="eggNOG" id="COG1021">
    <property type="taxonomic scope" value="Bacteria"/>
</dbReference>
<protein>
    <submittedName>
        <fullName evidence="6">Putative adenylation protein</fullName>
    </submittedName>
</protein>